<accession>A0A6B0SF13</accession>
<dbReference type="RefSeq" id="WP_159525181.1">
    <property type="nucleotide sequence ID" value="NZ_WUUU01000009.1"/>
</dbReference>
<evidence type="ECO:0000313" key="3">
    <source>
        <dbReference type="Proteomes" id="UP000471521"/>
    </source>
</evidence>
<dbReference type="EMBL" id="WUUU01000009">
    <property type="protein sequence ID" value="MXR19597.1"/>
    <property type="molecule type" value="Genomic_DNA"/>
</dbReference>
<gene>
    <name evidence="2" type="ORF">GRX66_02860</name>
</gene>
<dbReference type="Pfam" id="PF13229">
    <property type="entry name" value="Beta_helix"/>
    <property type="match status" value="1"/>
</dbReference>
<dbReference type="InterPro" id="IPR012334">
    <property type="entry name" value="Pectin_lyas_fold"/>
</dbReference>
<dbReference type="AlphaFoldDB" id="A0A6B0SF13"/>
<comment type="caution">
    <text evidence="2">The sequence shown here is derived from an EMBL/GenBank/DDBJ whole genome shotgun (WGS) entry which is preliminary data.</text>
</comment>
<dbReference type="InterPro" id="IPR039448">
    <property type="entry name" value="Beta_helix"/>
</dbReference>
<dbReference type="Gene3D" id="2.160.20.10">
    <property type="entry name" value="Single-stranded right-handed beta-helix, Pectin lyase-like"/>
    <property type="match status" value="1"/>
</dbReference>
<name>A0A6B0SF13_9EURY</name>
<protein>
    <recommendedName>
        <fullName evidence="1">Right handed beta helix domain-containing protein</fullName>
    </recommendedName>
</protein>
<evidence type="ECO:0000313" key="2">
    <source>
        <dbReference type="EMBL" id="MXR19597.1"/>
    </source>
</evidence>
<evidence type="ECO:0000259" key="1">
    <source>
        <dbReference type="Pfam" id="PF13229"/>
    </source>
</evidence>
<reference evidence="2 3" key="1">
    <citation type="submission" date="2019-12" db="EMBL/GenBank/DDBJ databases">
        <title>Isolation and characterization of three novel carbon monoxide-oxidizing members of Halobacteria from salione crusts and soils.</title>
        <authorList>
            <person name="Myers M.R."/>
            <person name="King G.M."/>
        </authorList>
    </citation>
    <scope>NUCLEOTIDE SEQUENCE [LARGE SCALE GENOMIC DNA]</scope>
    <source>
        <strain evidence="2 3">PCN9</strain>
    </source>
</reference>
<keyword evidence="3" id="KW-1185">Reference proteome</keyword>
<sequence length="642" mass="69711">MVVSVFDATTPSGHSHSRRSYLKTTGAALAGLTFAGTVSAETSQYDTVVDIVDAGADPTGEEPIDDVLAEYNVDDTRIEFPDGRYKLNKLGLYKRRNFAMVGTGDATLVPGPDYDRDLWIGGGFVRDLRFEGFVLDHSAENTDPQVAFGGFDNVVVRDITKRGYHDGETTAFGFSAWDENGHILVENLRMADGSIPQDPVGIYVNTTGTVTFRDCHVEGFGNNGLYASSSDGPVQVEGGVYKNNDIAQIRLGSPGSYVKNAKVVVDDDHMDHDNSRGIRVADGHGPVDIEGCEIVMESGQGGGGVVGAMSGGNFNLSNSRIYVSEQYTSVGSNGTRGAGAILVDEPTEITDPGTNTIQNVAITGEAKYRSAICLRRDNNVIKDVCIHQTGDYRDGVVAERDASSNRAENVNINVPGTEIVDDDGDISVSGLTLDDACAFPSGVTGMETTSTDTNSLADAPWPSGSSRLTYATMGHDDTVTADVFMGFEDSEDEEAALLAMPHLLQEFVEAGELNVRFRPYGLESERGEFLAGLLQGVWDHEWSEFWDFFSWAYENHHAYDLDSYESGSDFLTAFGIRNYGKITVRALENYYADTRADTADVAAEHGIPEGIPCILLDGDMTWVDRDDPHERDDLDAWIRERL</sequence>
<proteinExistence type="predicted"/>
<dbReference type="OrthoDB" id="202667at2157"/>
<feature type="domain" description="Right handed beta helix" evidence="1">
    <location>
        <begin position="201"/>
        <end position="322"/>
    </location>
</feature>
<dbReference type="SUPFAM" id="SSF51126">
    <property type="entry name" value="Pectin lyase-like"/>
    <property type="match status" value="1"/>
</dbReference>
<dbReference type="Proteomes" id="UP000471521">
    <property type="component" value="Unassembled WGS sequence"/>
</dbReference>
<organism evidence="2 3">
    <name type="scientific">Halobacterium bonnevillei</name>
    <dbReference type="NCBI Taxonomy" id="2692200"/>
    <lineage>
        <taxon>Archaea</taxon>
        <taxon>Methanobacteriati</taxon>
        <taxon>Methanobacteriota</taxon>
        <taxon>Stenosarchaea group</taxon>
        <taxon>Halobacteria</taxon>
        <taxon>Halobacteriales</taxon>
        <taxon>Halobacteriaceae</taxon>
        <taxon>Halobacterium</taxon>
    </lineage>
</organism>
<dbReference type="InterPro" id="IPR011050">
    <property type="entry name" value="Pectin_lyase_fold/virulence"/>
</dbReference>